<feature type="transmembrane region" description="Helical" evidence="11">
    <location>
        <begin position="249"/>
        <end position="268"/>
    </location>
</feature>
<dbReference type="SUPFAM" id="SSF81653">
    <property type="entry name" value="Calcium ATPase, transduction domain A"/>
    <property type="match status" value="1"/>
</dbReference>
<keyword evidence="3 11" id="KW-0812">Transmembrane</keyword>
<dbReference type="SUPFAM" id="SSF56784">
    <property type="entry name" value="HAD-like"/>
    <property type="match status" value="1"/>
</dbReference>
<dbReference type="InterPro" id="IPR023298">
    <property type="entry name" value="ATPase_P-typ_TM_dom_sf"/>
</dbReference>
<dbReference type="EMBL" id="QPKV01000013">
    <property type="protein sequence ID" value="RDC54557.1"/>
    <property type="molecule type" value="Genomic_DNA"/>
</dbReference>
<keyword evidence="9 11" id="KW-1133">Transmembrane helix</keyword>
<feature type="domain" description="P-type ATPase A" evidence="12">
    <location>
        <begin position="130"/>
        <end position="229"/>
    </location>
</feature>
<dbReference type="InterPro" id="IPR001757">
    <property type="entry name" value="P_typ_ATPase"/>
</dbReference>
<feature type="transmembrane region" description="Helical" evidence="11">
    <location>
        <begin position="589"/>
        <end position="609"/>
    </location>
</feature>
<comment type="caution">
    <text evidence="13">The sequence shown here is derived from an EMBL/GenBank/DDBJ whole genome shotgun (WGS) entry which is preliminary data.</text>
</comment>
<evidence type="ECO:0000256" key="11">
    <source>
        <dbReference type="RuleBase" id="RU362081"/>
    </source>
</evidence>
<comment type="subcellular location">
    <subcellularLocation>
        <location evidence="11">Cell membrane</location>
    </subcellularLocation>
    <subcellularLocation>
        <location evidence="1">Membrane</location>
        <topology evidence="1">Multi-pass membrane protein</topology>
    </subcellularLocation>
</comment>
<dbReference type="GO" id="GO:0046872">
    <property type="term" value="F:metal ion binding"/>
    <property type="evidence" value="ECO:0007669"/>
    <property type="project" value="UniProtKB-KW"/>
</dbReference>
<dbReference type="Pfam" id="PF00122">
    <property type="entry name" value="E1-E2_ATPase"/>
    <property type="match status" value="1"/>
</dbReference>
<dbReference type="SFLD" id="SFLDS00003">
    <property type="entry name" value="Haloacid_Dehalogenase"/>
    <property type="match status" value="1"/>
</dbReference>
<dbReference type="InterPro" id="IPR044492">
    <property type="entry name" value="P_typ_ATPase_HD_dom"/>
</dbReference>
<dbReference type="SFLD" id="SFLDG00002">
    <property type="entry name" value="C1.7:_P-type_atpase_like"/>
    <property type="match status" value="1"/>
</dbReference>
<keyword evidence="11" id="KW-1003">Cell membrane</keyword>
<dbReference type="PRINTS" id="PR00941">
    <property type="entry name" value="CDATPASE"/>
</dbReference>
<dbReference type="Proteomes" id="UP000253961">
    <property type="component" value="Unassembled WGS sequence"/>
</dbReference>
<keyword evidence="4 11" id="KW-0479">Metal-binding</keyword>
<dbReference type="GO" id="GO:0016887">
    <property type="term" value="F:ATP hydrolysis activity"/>
    <property type="evidence" value="ECO:0007669"/>
    <property type="project" value="InterPro"/>
</dbReference>
<evidence type="ECO:0000256" key="5">
    <source>
        <dbReference type="ARBA" id="ARBA00022741"/>
    </source>
</evidence>
<evidence type="ECO:0000256" key="4">
    <source>
        <dbReference type="ARBA" id="ARBA00022723"/>
    </source>
</evidence>
<keyword evidence="14" id="KW-1185">Reference proteome</keyword>
<keyword evidence="8" id="KW-1278">Translocase</keyword>
<dbReference type="Pfam" id="PF00702">
    <property type="entry name" value="Hydrolase"/>
    <property type="match status" value="1"/>
</dbReference>
<keyword evidence="6 11" id="KW-0067">ATP-binding</keyword>
<dbReference type="InterPro" id="IPR051949">
    <property type="entry name" value="Cation_Transport_ATPase"/>
</dbReference>
<dbReference type="CDD" id="cd07551">
    <property type="entry name" value="P-type_ATPase_HM_ZosA_PfeT-like"/>
    <property type="match status" value="1"/>
</dbReference>
<evidence type="ECO:0000259" key="12">
    <source>
        <dbReference type="Pfam" id="PF00122"/>
    </source>
</evidence>
<keyword evidence="10 11" id="KW-0472">Membrane</keyword>
<evidence type="ECO:0000313" key="14">
    <source>
        <dbReference type="Proteomes" id="UP000253961"/>
    </source>
</evidence>
<evidence type="ECO:0000313" key="13">
    <source>
        <dbReference type="EMBL" id="RDC54557.1"/>
    </source>
</evidence>
<evidence type="ECO:0000256" key="3">
    <source>
        <dbReference type="ARBA" id="ARBA00022692"/>
    </source>
</evidence>
<dbReference type="InterPro" id="IPR023214">
    <property type="entry name" value="HAD_sf"/>
</dbReference>
<dbReference type="SUPFAM" id="SSF81665">
    <property type="entry name" value="Calcium ATPase, transmembrane domain M"/>
    <property type="match status" value="1"/>
</dbReference>
<accession>A0A369PUB8</accession>
<dbReference type="InterPro" id="IPR008250">
    <property type="entry name" value="ATPase_P-typ_transduc_dom_A_sf"/>
</dbReference>
<dbReference type="InterPro" id="IPR018303">
    <property type="entry name" value="ATPase_P-typ_P_site"/>
</dbReference>
<sequence length="634" mass="68198">MEAALNGPSGGITSEIWEKHKAAIVTALCLVLIIIAYIAGKNNAPVLEIALFILAYLVGGYQKALEGMETLVKEKDLDVDLLMVVAAIGAAAIGYWMDGAILIFIFSLSGALEEYSMEKTGRDIRSLMGLIPEEATLLEDGRERKVGIGELRVGDMVIIRPGEKIAADGIITAGFSSIYEATITGEYLPADKEKGHEVFSGTINGQGAIEVRVSKPAGETTIAKIIHLVRQAQDEKPPAQQFVERFEGIYSKAVVAIAILFILLPPLLLDWSWQETIYRAMIFLVVASPCALVSSIMPAILAGISNAARHGVLFKGGVHLQNISDVKVVTFDKTGTLTIGQPKVIDIIPFQNLSETGLLQITASLESHSEHPIARAITQVAIERQINISKPTDLQALHGLGISAKIDSREYFVGKKDVLKNVQISEEQAIQVENLETDGKTVIYIATGERLLGLITIQDKIRGWASRIVGELKQMGIKTVMLTGDTETTARAVSEQAGIELYYAELLPEQKVEMVKQLRSTYGKVAMIGDGVNDAPALAAASVGIAVGSGGTDIAIETADVILVRDNIENIPFAINLGRRTQMVIKQNIVFAIAVALTLVTLNFIGGRINLPEGVIGHEGSTVLVILSGLRLLR</sequence>
<dbReference type="OrthoDB" id="9770315at2"/>
<dbReference type="Gene3D" id="3.40.1110.10">
    <property type="entry name" value="Calcium-transporting ATPase, cytoplasmic domain N"/>
    <property type="match status" value="1"/>
</dbReference>
<dbReference type="Gene3D" id="3.40.50.1000">
    <property type="entry name" value="HAD superfamily/HAD-like"/>
    <property type="match status" value="1"/>
</dbReference>
<organism evidence="13 14">
    <name type="scientific">Pedobacter chinensis</name>
    <dbReference type="NCBI Taxonomy" id="2282421"/>
    <lineage>
        <taxon>Bacteria</taxon>
        <taxon>Pseudomonadati</taxon>
        <taxon>Bacteroidota</taxon>
        <taxon>Sphingobacteriia</taxon>
        <taxon>Sphingobacteriales</taxon>
        <taxon>Sphingobacteriaceae</taxon>
        <taxon>Pedobacter</taxon>
    </lineage>
</organism>
<dbReference type="NCBIfam" id="TIGR01494">
    <property type="entry name" value="ATPase_P-type"/>
    <property type="match status" value="1"/>
</dbReference>
<dbReference type="Gene3D" id="2.70.150.10">
    <property type="entry name" value="Calcium-transporting ATPase, cytoplasmic transduction domain A"/>
    <property type="match status" value="1"/>
</dbReference>
<dbReference type="InterPro" id="IPR059000">
    <property type="entry name" value="ATPase_P-type_domA"/>
</dbReference>
<feature type="transmembrane region" description="Helical" evidence="11">
    <location>
        <begin position="280"/>
        <end position="304"/>
    </location>
</feature>
<dbReference type="PANTHER" id="PTHR43079">
    <property type="entry name" value="PROBABLE CADMIUM/ZINC-TRANSPORTING ATPASE HMA1"/>
    <property type="match status" value="1"/>
</dbReference>
<proteinExistence type="inferred from homology"/>
<comment type="similarity">
    <text evidence="2 11">Belongs to the cation transport ATPase (P-type) (TC 3.A.3) family. Type IB subfamily.</text>
</comment>
<dbReference type="FunFam" id="2.70.150.10:FF:000002">
    <property type="entry name" value="Copper-transporting ATPase 1, putative"/>
    <property type="match status" value="1"/>
</dbReference>
<evidence type="ECO:0000256" key="10">
    <source>
        <dbReference type="ARBA" id="ARBA00023136"/>
    </source>
</evidence>
<name>A0A369PUB8_9SPHI</name>
<dbReference type="SFLD" id="SFLDF00027">
    <property type="entry name" value="p-type_atpase"/>
    <property type="match status" value="1"/>
</dbReference>
<dbReference type="InterPro" id="IPR023299">
    <property type="entry name" value="ATPase_P-typ_cyto_dom_N"/>
</dbReference>
<dbReference type="GO" id="GO:0005524">
    <property type="term" value="F:ATP binding"/>
    <property type="evidence" value="ECO:0007669"/>
    <property type="project" value="UniProtKB-UniRule"/>
</dbReference>
<dbReference type="AlphaFoldDB" id="A0A369PUB8"/>
<dbReference type="GO" id="GO:0019829">
    <property type="term" value="F:ATPase-coupled monoatomic cation transmembrane transporter activity"/>
    <property type="evidence" value="ECO:0007669"/>
    <property type="project" value="InterPro"/>
</dbReference>
<dbReference type="InterPro" id="IPR036412">
    <property type="entry name" value="HAD-like_sf"/>
</dbReference>
<feature type="transmembrane region" description="Helical" evidence="11">
    <location>
        <begin position="46"/>
        <end position="62"/>
    </location>
</feature>
<dbReference type="GO" id="GO:0030001">
    <property type="term" value="P:metal ion transport"/>
    <property type="evidence" value="ECO:0007669"/>
    <property type="project" value="UniProtKB-ARBA"/>
</dbReference>
<protein>
    <submittedName>
        <fullName evidence="13">Heavy metal translocating P-type ATPase</fullName>
    </submittedName>
</protein>
<evidence type="ECO:0000256" key="6">
    <source>
        <dbReference type="ARBA" id="ARBA00022840"/>
    </source>
</evidence>
<gene>
    <name evidence="13" type="ORF">DU508_21595</name>
</gene>
<dbReference type="PANTHER" id="PTHR43079:SF1">
    <property type="entry name" value="CADMIUM_ZINC-TRANSPORTING ATPASE HMA1, CHLOROPLASTIC-RELATED"/>
    <property type="match status" value="1"/>
</dbReference>
<feature type="transmembrane region" description="Helical" evidence="11">
    <location>
        <begin position="20"/>
        <end position="39"/>
    </location>
</feature>
<keyword evidence="7" id="KW-0460">Magnesium</keyword>
<evidence type="ECO:0000256" key="1">
    <source>
        <dbReference type="ARBA" id="ARBA00004141"/>
    </source>
</evidence>
<evidence type="ECO:0000256" key="9">
    <source>
        <dbReference type="ARBA" id="ARBA00022989"/>
    </source>
</evidence>
<reference evidence="13 14" key="1">
    <citation type="submission" date="2018-07" db="EMBL/GenBank/DDBJ databases">
        <title>Pedobacter sp. nov., isolated from soil.</title>
        <authorList>
            <person name="Zhou L.Y."/>
            <person name="Du Z.J."/>
        </authorList>
    </citation>
    <scope>NUCLEOTIDE SEQUENCE [LARGE SCALE GENOMIC DNA]</scope>
    <source>
        <strain evidence="13 14">JDX94</strain>
    </source>
</reference>
<dbReference type="PRINTS" id="PR00119">
    <property type="entry name" value="CATATPASE"/>
</dbReference>
<dbReference type="NCBIfam" id="TIGR01525">
    <property type="entry name" value="ATPase-IB_hvy"/>
    <property type="match status" value="1"/>
</dbReference>
<keyword evidence="5 11" id="KW-0547">Nucleotide-binding</keyword>
<dbReference type="InterPro" id="IPR027256">
    <property type="entry name" value="P-typ_ATPase_IB"/>
</dbReference>
<dbReference type="GO" id="GO:0005886">
    <property type="term" value="C:plasma membrane"/>
    <property type="evidence" value="ECO:0007669"/>
    <property type="project" value="UniProtKB-SubCell"/>
</dbReference>
<dbReference type="PROSITE" id="PS00154">
    <property type="entry name" value="ATPASE_E1_E2"/>
    <property type="match status" value="1"/>
</dbReference>
<feature type="transmembrane region" description="Helical" evidence="11">
    <location>
        <begin position="82"/>
        <end position="112"/>
    </location>
</feature>
<evidence type="ECO:0000256" key="7">
    <source>
        <dbReference type="ARBA" id="ARBA00022842"/>
    </source>
</evidence>
<dbReference type="RefSeq" id="WP_115404735.1">
    <property type="nucleotide sequence ID" value="NZ_QPKV01000013.1"/>
</dbReference>
<evidence type="ECO:0000256" key="2">
    <source>
        <dbReference type="ARBA" id="ARBA00006024"/>
    </source>
</evidence>
<evidence type="ECO:0000256" key="8">
    <source>
        <dbReference type="ARBA" id="ARBA00022967"/>
    </source>
</evidence>